<dbReference type="OMA" id="WILHWEG"/>
<dbReference type="OrthoDB" id="1433117at2759"/>
<protein>
    <submittedName>
        <fullName evidence="1">Uncharacterized protein</fullName>
    </submittedName>
</protein>
<accession>A0A8T2RWL6</accession>
<name>A0A8T2RWL6_CERRI</name>
<comment type="caution">
    <text evidence="1">The sequence shown here is derived from an EMBL/GenBank/DDBJ whole genome shotgun (WGS) entry which is preliminary data.</text>
</comment>
<keyword evidence="2" id="KW-1185">Reference proteome</keyword>
<dbReference type="EMBL" id="CM035429">
    <property type="protein sequence ID" value="KAH7299955.1"/>
    <property type="molecule type" value="Genomic_DNA"/>
</dbReference>
<sequence>MQGKKDCDVSQRLGALHKVEEIRLLATKQLIETQMKRKEAHDRYLWNNNIEAGMLVLLHKPNPHTNAKGKWILHWEGPFRVLKMLHWGALQLETLNGATLPLVNISRLKAYHKKL</sequence>
<dbReference type="Proteomes" id="UP000825935">
    <property type="component" value="Chromosome 24"/>
</dbReference>
<organism evidence="1 2">
    <name type="scientific">Ceratopteris richardii</name>
    <name type="common">Triangle waterfern</name>
    <dbReference type="NCBI Taxonomy" id="49495"/>
    <lineage>
        <taxon>Eukaryota</taxon>
        <taxon>Viridiplantae</taxon>
        <taxon>Streptophyta</taxon>
        <taxon>Embryophyta</taxon>
        <taxon>Tracheophyta</taxon>
        <taxon>Polypodiopsida</taxon>
        <taxon>Polypodiidae</taxon>
        <taxon>Polypodiales</taxon>
        <taxon>Pteridineae</taxon>
        <taxon>Pteridaceae</taxon>
        <taxon>Parkerioideae</taxon>
        <taxon>Ceratopteris</taxon>
    </lineage>
</organism>
<dbReference type="AlphaFoldDB" id="A0A8T2RWL6"/>
<evidence type="ECO:0000313" key="2">
    <source>
        <dbReference type="Proteomes" id="UP000825935"/>
    </source>
</evidence>
<evidence type="ECO:0000313" key="1">
    <source>
        <dbReference type="EMBL" id="KAH7299955.1"/>
    </source>
</evidence>
<gene>
    <name evidence="1" type="ORF">KP509_24G037600</name>
</gene>
<proteinExistence type="predicted"/>
<reference evidence="1" key="1">
    <citation type="submission" date="2021-08" db="EMBL/GenBank/DDBJ databases">
        <title>WGS assembly of Ceratopteris richardii.</title>
        <authorList>
            <person name="Marchant D.B."/>
            <person name="Chen G."/>
            <person name="Jenkins J."/>
            <person name="Shu S."/>
            <person name="Leebens-Mack J."/>
            <person name="Grimwood J."/>
            <person name="Schmutz J."/>
            <person name="Soltis P."/>
            <person name="Soltis D."/>
            <person name="Chen Z.-H."/>
        </authorList>
    </citation>
    <scope>NUCLEOTIDE SEQUENCE</scope>
    <source>
        <strain evidence="1">Whitten #5841</strain>
        <tissue evidence="1">Leaf</tissue>
    </source>
</reference>